<gene>
    <name evidence="2" type="ORF">GCM10009846_12350</name>
</gene>
<accession>A0ABP5MJC3</accession>
<sequence length="64" mass="7152">MLRRIPRVTWILVGLAAILGLVGLTMEHMLARDILLLLSIGALLLAFLALVKPSRERRYPDADD</sequence>
<organism evidence="2 3">
    <name type="scientific">Agrococcus versicolor</name>
    <dbReference type="NCBI Taxonomy" id="501482"/>
    <lineage>
        <taxon>Bacteria</taxon>
        <taxon>Bacillati</taxon>
        <taxon>Actinomycetota</taxon>
        <taxon>Actinomycetes</taxon>
        <taxon>Micrococcales</taxon>
        <taxon>Microbacteriaceae</taxon>
        <taxon>Agrococcus</taxon>
    </lineage>
</organism>
<protein>
    <submittedName>
        <fullName evidence="2">Uncharacterized protein</fullName>
    </submittedName>
</protein>
<reference evidence="3" key="1">
    <citation type="journal article" date="2019" name="Int. J. Syst. Evol. Microbiol.">
        <title>The Global Catalogue of Microorganisms (GCM) 10K type strain sequencing project: providing services to taxonomists for standard genome sequencing and annotation.</title>
        <authorList>
            <consortium name="The Broad Institute Genomics Platform"/>
            <consortium name="The Broad Institute Genome Sequencing Center for Infectious Disease"/>
            <person name="Wu L."/>
            <person name="Ma J."/>
        </authorList>
    </citation>
    <scope>NUCLEOTIDE SEQUENCE [LARGE SCALE GENOMIC DNA]</scope>
    <source>
        <strain evidence="3">JCM 16026</strain>
    </source>
</reference>
<evidence type="ECO:0000313" key="2">
    <source>
        <dbReference type="EMBL" id="GAA2172841.1"/>
    </source>
</evidence>
<name>A0ABP5MJC3_9MICO</name>
<dbReference type="Proteomes" id="UP001501599">
    <property type="component" value="Unassembled WGS sequence"/>
</dbReference>
<feature type="transmembrane region" description="Helical" evidence="1">
    <location>
        <begin position="34"/>
        <end position="51"/>
    </location>
</feature>
<proteinExistence type="predicted"/>
<evidence type="ECO:0000256" key="1">
    <source>
        <dbReference type="SAM" id="Phobius"/>
    </source>
</evidence>
<comment type="caution">
    <text evidence="2">The sequence shown here is derived from an EMBL/GenBank/DDBJ whole genome shotgun (WGS) entry which is preliminary data.</text>
</comment>
<keyword evidence="1" id="KW-0812">Transmembrane</keyword>
<keyword evidence="1" id="KW-1133">Transmembrane helix</keyword>
<keyword evidence="3" id="KW-1185">Reference proteome</keyword>
<keyword evidence="1" id="KW-0472">Membrane</keyword>
<dbReference type="RefSeq" id="WP_344341627.1">
    <property type="nucleotide sequence ID" value="NZ_BAAAQT010000005.1"/>
</dbReference>
<dbReference type="EMBL" id="BAAAQT010000005">
    <property type="protein sequence ID" value="GAA2172841.1"/>
    <property type="molecule type" value="Genomic_DNA"/>
</dbReference>
<evidence type="ECO:0000313" key="3">
    <source>
        <dbReference type="Proteomes" id="UP001501599"/>
    </source>
</evidence>